<evidence type="ECO:0000256" key="3">
    <source>
        <dbReference type="SAM" id="SignalP"/>
    </source>
</evidence>
<evidence type="ECO:0000256" key="1">
    <source>
        <dbReference type="PROSITE-ProRule" id="PRU01360"/>
    </source>
</evidence>
<dbReference type="InterPro" id="IPR023996">
    <property type="entry name" value="TonB-dep_OMP_SusC/RagA"/>
</dbReference>
<keyword evidence="1" id="KW-0812">Transmembrane</keyword>
<comment type="subcellular location">
    <subcellularLocation>
        <location evidence="1">Cell outer membrane</location>
        <topology evidence="1">Multi-pass membrane protein</topology>
    </subcellularLocation>
</comment>
<dbReference type="InterPro" id="IPR000531">
    <property type="entry name" value="Beta-barrel_TonB"/>
</dbReference>
<dbReference type="Proteomes" id="UP001196765">
    <property type="component" value="Unassembled WGS sequence"/>
</dbReference>
<dbReference type="InterPro" id="IPR023997">
    <property type="entry name" value="TonB-dep_OMP_SusC/RagA_CS"/>
</dbReference>
<dbReference type="InterPro" id="IPR012910">
    <property type="entry name" value="Plug_dom"/>
</dbReference>
<keyword evidence="1" id="KW-1134">Transmembrane beta strand</keyword>
<keyword evidence="2" id="KW-0798">TonB box</keyword>
<dbReference type="Pfam" id="PF07715">
    <property type="entry name" value="Plug"/>
    <property type="match status" value="1"/>
</dbReference>
<proteinExistence type="inferred from homology"/>
<dbReference type="RefSeq" id="WP_217744237.1">
    <property type="nucleotide sequence ID" value="NZ_JAHOEI010000015.1"/>
</dbReference>
<evidence type="ECO:0000259" key="4">
    <source>
        <dbReference type="Pfam" id="PF00593"/>
    </source>
</evidence>
<dbReference type="Pfam" id="PF00593">
    <property type="entry name" value="TonB_dep_Rec_b-barrel"/>
    <property type="match status" value="1"/>
</dbReference>
<protein>
    <submittedName>
        <fullName evidence="6">TonB-dependent receptor</fullName>
    </submittedName>
</protein>
<sequence length="1011" mass="112597">MRQTQNISGFGYSQAYVKAIACLILACGGALSTLAASETSSTPKVENVQQNDVTVKGVVKDANGEAIIGASVIEKGNAKNGTVTDIDGNYTLKVKRGATLTISYIGYVNQETKGGDVTLQEDLKSLNEVVVIGYGTQKKGDITSAITSIKAEDFTTGKVKDAAELIKGKVAGLTIANGSGDPNAESTIRLRGVISLNGSNTPLVLVDGIEGSLSTVAPENIASIDVLKDASAAAIYGTRGANGVIIITTKGGQRESKTEVSYSGYASLSAFAKTLDFMDGADIREGKTDFSDKGYDTDWLDAITRTAFSHNHNVLIHGGNKTTTYSADFTYRKDEGVFLDTYNENMKASFDLSHWMLNDMVKIQVNLLKTWHENGPIDAAGQMLYRQAIIRNPTEPIYNADGSYCENFAVNYYYNPLGIIKEHKGQYKTETTRFTGSLIFEPIKGWQTKAMFSTDRFNNHDQTYYTSKYYSQASENHTGYASQNYDTGQTDNFELTSNFNHQFGEHRFNALAGYSYQEDTWYGFSGNNYDFPTDMFEYNNMYIGAALKNGKAGLNSYKSESKLIGFFGRISYGYADRYNILVSVRHEGSSKFGANHKWGTFPSASLGWTISNEKFMKDVKWVNNLKLRAGFGVTGVIPNDPYQSLTRWTYGSSTINPTYYYDNNKWNLGLIVNSNPNPDLKWEKSTEFNIGLDWSILGERLSGTIDVYKKTTKDMLWWYDVPTPPNYYKQTLANVGEMRNQGIEASVTAIPVRTKDFEYKTTVTVSHNSNKLISLSNDLYETANQRDEAYLGEPISMSTQRLEVGKSIGNFYGMKSVGVSENGLWMIENVETGEAEEFKDNMLSNDKYRQYLGNALPKVYMGWTNAFRYKNFDLSLQFTGQFGFKILNEARCYYENNSIAYNRLKSANDEPYGCGHKLSSAQKQAFVSYYLENGDFLKLSSATLAYNVPLKENKYVKAARVYLSGTNLFTITGYKGLDPELTNKDVQASGIDWRDKYPSIRTFTLGVNLTF</sequence>
<dbReference type="InterPro" id="IPR039426">
    <property type="entry name" value="TonB-dep_rcpt-like"/>
</dbReference>
<organism evidence="6 7">
    <name type="scientific">Segatella copri</name>
    <dbReference type="NCBI Taxonomy" id="165179"/>
    <lineage>
        <taxon>Bacteria</taxon>
        <taxon>Pseudomonadati</taxon>
        <taxon>Bacteroidota</taxon>
        <taxon>Bacteroidia</taxon>
        <taxon>Bacteroidales</taxon>
        <taxon>Prevotellaceae</taxon>
        <taxon>Segatella</taxon>
    </lineage>
</organism>
<feature type="domain" description="TonB-dependent receptor plug" evidence="5">
    <location>
        <begin position="139"/>
        <end position="244"/>
    </location>
</feature>
<feature type="domain" description="TonB-dependent receptor-like beta-barrel" evidence="4">
    <location>
        <begin position="404"/>
        <end position="749"/>
    </location>
</feature>
<accession>A0AAW4N524</accession>
<keyword evidence="1" id="KW-0813">Transport</keyword>
<evidence type="ECO:0000313" key="6">
    <source>
        <dbReference type="EMBL" id="MBV3387340.1"/>
    </source>
</evidence>
<comment type="caution">
    <text evidence="6">The sequence shown here is derived from an EMBL/GenBank/DDBJ whole genome shotgun (WGS) entry which is preliminary data.</text>
</comment>
<comment type="similarity">
    <text evidence="1 2">Belongs to the TonB-dependent receptor family.</text>
</comment>
<feature type="chain" id="PRO_5043744729" evidence="3">
    <location>
        <begin position="36"/>
        <end position="1011"/>
    </location>
</feature>
<evidence type="ECO:0000313" key="7">
    <source>
        <dbReference type="Proteomes" id="UP001196765"/>
    </source>
</evidence>
<dbReference type="Pfam" id="PF13715">
    <property type="entry name" value="CarbopepD_reg_2"/>
    <property type="match status" value="1"/>
</dbReference>
<dbReference type="AlphaFoldDB" id="A0AAW4N524"/>
<keyword evidence="1 2" id="KW-0472">Membrane</keyword>
<evidence type="ECO:0000256" key="2">
    <source>
        <dbReference type="RuleBase" id="RU003357"/>
    </source>
</evidence>
<dbReference type="EMBL" id="JAHOEI010000015">
    <property type="protein sequence ID" value="MBV3387340.1"/>
    <property type="molecule type" value="Genomic_DNA"/>
</dbReference>
<feature type="signal peptide" evidence="3">
    <location>
        <begin position="1"/>
        <end position="35"/>
    </location>
</feature>
<evidence type="ECO:0000259" key="5">
    <source>
        <dbReference type="Pfam" id="PF07715"/>
    </source>
</evidence>
<keyword evidence="3" id="KW-0732">Signal</keyword>
<gene>
    <name evidence="6" type="ORF">KSW82_06270</name>
</gene>
<dbReference type="NCBIfam" id="TIGR04056">
    <property type="entry name" value="OMP_RagA_SusC"/>
    <property type="match status" value="1"/>
</dbReference>
<keyword evidence="1" id="KW-0998">Cell outer membrane</keyword>
<name>A0AAW4N524_9BACT</name>
<dbReference type="PROSITE" id="PS52016">
    <property type="entry name" value="TONB_DEPENDENT_REC_3"/>
    <property type="match status" value="1"/>
</dbReference>
<dbReference type="NCBIfam" id="TIGR04057">
    <property type="entry name" value="SusC_RagA_signa"/>
    <property type="match status" value="1"/>
</dbReference>
<dbReference type="GO" id="GO:0009279">
    <property type="term" value="C:cell outer membrane"/>
    <property type="evidence" value="ECO:0007669"/>
    <property type="project" value="UniProtKB-SubCell"/>
</dbReference>
<reference evidence="6" key="1">
    <citation type="submission" date="2021-06" db="EMBL/GenBank/DDBJ databases">
        <title>Collection of gut derived symbiotic bacterial strains cultured from healthy donors.</title>
        <authorList>
            <person name="Lin H."/>
            <person name="Littmann E."/>
            <person name="Pamer E.G."/>
        </authorList>
    </citation>
    <scope>NUCLEOTIDE SEQUENCE</scope>
    <source>
        <strain evidence="6">MSK.21.74</strain>
    </source>
</reference>
<keyword evidence="6" id="KW-0675">Receptor</keyword>